<proteinExistence type="predicted"/>
<dbReference type="Proteomes" id="UP000464378">
    <property type="component" value="Chromosome"/>
</dbReference>
<dbReference type="EMBL" id="LR593887">
    <property type="protein sequence ID" value="VTR97756.1"/>
    <property type="molecule type" value="Genomic_DNA"/>
</dbReference>
<name>A0A6C2YJ87_9BACT</name>
<sequence length="270" mass="30768">MARQEFRPDPSRILNRVLNSAKSHELQRIQERLAREEAECLKIFRLHDLGQGTESPTEAEQQHLQHCVRCDRLLEQAQASHQQRLPRPWLEQAGDQLVALWQPPPTRQLHWVDPDELIGRSGNGQLEIEWLPFQSMSHAELEIRTSSPEVANMLIGVRMIPTDVADQDAISVLFTPLEPDDDGGGLIRLGIPYAEMMPIRGGIRGILAAPAPWSELQAIDRKDLIQSIRDCPSDSPTDRAWQSWARKRLTLADAPVSFREEIRRYFPECG</sequence>
<dbReference type="InParanoid" id="A0A6C2YJ87"/>
<dbReference type="RefSeq" id="WP_162656402.1">
    <property type="nucleotide sequence ID" value="NZ_LR593887.1"/>
</dbReference>
<protein>
    <submittedName>
        <fullName evidence="1">Uncharacterized protein</fullName>
    </submittedName>
</protein>
<evidence type="ECO:0000313" key="1">
    <source>
        <dbReference type="EMBL" id="VIP01165.1"/>
    </source>
</evidence>
<reference evidence="1" key="1">
    <citation type="submission" date="2019-04" db="EMBL/GenBank/DDBJ databases">
        <authorList>
            <consortium name="Science for Life Laboratories"/>
        </authorList>
    </citation>
    <scope>NUCLEOTIDE SEQUENCE</scope>
    <source>
        <strain evidence="1">MBLW1</strain>
    </source>
</reference>
<evidence type="ECO:0000313" key="2">
    <source>
        <dbReference type="Proteomes" id="UP000464378"/>
    </source>
</evidence>
<dbReference type="AlphaFoldDB" id="A0A6C2YJ87"/>
<accession>A0A6C2YJ87</accession>
<organism evidence="1">
    <name type="scientific">Tuwongella immobilis</name>
    <dbReference type="NCBI Taxonomy" id="692036"/>
    <lineage>
        <taxon>Bacteria</taxon>
        <taxon>Pseudomonadati</taxon>
        <taxon>Planctomycetota</taxon>
        <taxon>Planctomycetia</taxon>
        <taxon>Gemmatales</taxon>
        <taxon>Gemmataceae</taxon>
        <taxon>Tuwongella</taxon>
    </lineage>
</organism>
<dbReference type="KEGG" id="tim:GMBLW1_27950"/>
<keyword evidence="2" id="KW-1185">Reference proteome</keyword>
<dbReference type="EMBL" id="LR586016">
    <property type="protein sequence ID" value="VIP01165.1"/>
    <property type="molecule type" value="Genomic_DNA"/>
</dbReference>
<gene>
    <name evidence="1" type="ORF">GMBLW1_27950</name>
</gene>